<dbReference type="InterPro" id="IPR032816">
    <property type="entry name" value="VTT_dom"/>
</dbReference>
<comment type="subcellular location">
    <subcellularLocation>
        <location evidence="2">Golgi apparatus membrane</location>
        <topology evidence="2">Multi-pass membrane protein</topology>
    </subcellularLocation>
</comment>
<evidence type="ECO:0000259" key="11">
    <source>
        <dbReference type="Pfam" id="PF09335"/>
    </source>
</evidence>
<evidence type="ECO:0000256" key="7">
    <source>
        <dbReference type="ARBA" id="ARBA00022989"/>
    </source>
</evidence>
<dbReference type="PANTHER" id="PTHR47549:SF1">
    <property type="entry name" value="GOLGI APPARATUS MEMBRANE PROTEIN TVP38"/>
    <property type="match status" value="1"/>
</dbReference>
<evidence type="ECO:0000256" key="8">
    <source>
        <dbReference type="ARBA" id="ARBA00023034"/>
    </source>
</evidence>
<evidence type="ECO:0000256" key="2">
    <source>
        <dbReference type="ARBA" id="ARBA00004653"/>
    </source>
</evidence>
<dbReference type="GO" id="GO:0000139">
    <property type="term" value="C:Golgi membrane"/>
    <property type="evidence" value="ECO:0007669"/>
    <property type="project" value="UniProtKB-SubCell"/>
</dbReference>
<evidence type="ECO:0000256" key="9">
    <source>
        <dbReference type="ARBA" id="ARBA00023136"/>
    </source>
</evidence>
<evidence type="ECO:0000313" key="12">
    <source>
        <dbReference type="EMBL" id="CEP20843.1"/>
    </source>
</evidence>
<feature type="domain" description="VTT" evidence="11">
    <location>
        <begin position="107"/>
        <end position="223"/>
    </location>
</feature>
<feature type="transmembrane region" description="Helical" evidence="10">
    <location>
        <begin position="86"/>
        <end position="104"/>
    </location>
</feature>
<feature type="transmembrane region" description="Helical" evidence="10">
    <location>
        <begin position="43"/>
        <end position="66"/>
    </location>
</feature>
<name>A0A0H5BZD2_CYBJN</name>
<protein>
    <recommendedName>
        <fullName evidence="4">Golgi apparatus membrane protein TVP38</fullName>
    </recommendedName>
    <alternativeName>
        <fullName evidence="5">Golgi apparatus membrane protein tvp38</fullName>
    </alternativeName>
</protein>
<dbReference type="PANTHER" id="PTHR47549">
    <property type="entry name" value="GOLGI APPARATUS MEMBRANE PROTEIN TVP38-RELATED"/>
    <property type="match status" value="1"/>
</dbReference>
<evidence type="ECO:0000256" key="3">
    <source>
        <dbReference type="ARBA" id="ARBA00008640"/>
    </source>
</evidence>
<keyword evidence="6 10" id="KW-0812">Transmembrane</keyword>
<sequence>MPLEIQGPFEDEPSSFRTLLQSAREEALNTTRTVVDVWNRQPWWSKIIAVILACCGSVAGVLFLIYHKYLLHKVAEYSEIWAEIPWLPFALMGALFIISFPPVIGFSFVNTVVGAVYGITLKGWLIIVVGSISGSVAAFVLFRYVLKARAKAIINRNKKLLALSSVLQDNNSFWLLALIRVCPFPYSLCNGALAAIPGVTLLNYFLGSFISSPKLVMYLFVGQKLKDIGQTTNTWSIVLDVLSIVLTVSVLTLTGWLLFTKTANRIKELEYSAIGRTEDELERQVGYDDVDDTDVLSLHTQPEIHDSDDSYDI</sequence>
<proteinExistence type="inferred from homology"/>
<comment type="function">
    <text evidence="1">Golgi membrane protein involved in vesicular trafficking and spindle migration.</text>
</comment>
<evidence type="ECO:0000256" key="10">
    <source>
        <dbReference type="SAM" id="Phobius"/>
    </source>
</evidence>
<dbReference type="EMBL" id="CDQK01000001">
    <property type="protein sequence ID" value="CEP20843.1"/>
    <property type="molecule type" value="Genomic_DNA"/>
</dbReference>
<evidence type="ECO:0000256" key="6">
    <source>
        <dbReference type="ARBA" id="ARBA00022692"/>
    </source>
</evidence>
<dbReference type="Proteomes" id="UP000038830">
    <property type="component" value="Unassembled WGS sequence"/>
</dbReference>
<keyword evidence="8" id="KW-0333">Golgi apparatus</keyword>
<feature type="transmembrane region" description="Helical" evidence="10">
    <location>
        <begin position="233"/>
        <end position="259"/>
    </location>
</feature>
<organism evidence="12 13">
    <name type="scientific">Cyberlindnera jadinii (strain ATCC 18201 / CBS 1600 / BCRC 20928 / JCM 3617 / NBRC 0987 / NRRL Y-1542)</name>
    <name type="common">Torula yeast</name>
    <name type="synonym">Candida utilis</name>
    <dbReference type="NCBI Taxonomy" id="983966"/>
    <lineage>
        <taxon>Eukaryota</taxon>
        <taxon>Fungi</taxon>
        <taxon>Dikarya</taxon>
        <taxon>Ascomycota</taxon>
        <taxon>Saccharomycotina</taxon>
        <taxon>Saccharomycetes</taxon>
        <taxon>Phaffomycetales</taxon>
        <taxon>Phaffomycetaceae</taxon>
        <taxon>Cyberlindnera</taxon>
    </lineage>
</organism>
<evidence type="ECO:0000256" key="1">
    <source>
        <dbReference type="ARBA" id="ARBA00002978"/>
    </source>
</evidence>
<feature type="transmembrane region" description="Helical" evidence="10">
    <location>
        <begin position="124"/>
        <end position="146"/>
    </location>
</feature>
<dbReference type="Pfam" id="PF09335">
    <property type="entry name" value="VTT_dom"/>
    <property type="match status" value="1"/>
</dbReference>
<evidence type="ECO:0000256" key="5">
    <source>
        <dbReference type="ARBA" id="ARBA00020673"/>
    </source>
</evidence>
<keyword evidence="7 10" id="KW-1133">Transmembrane helix</keyword>
<gene>
    <name evidence="12" type="ORF">BN1211_0806</name>
</gene>
<evidence type="ECO:0000256" key="4">
    <source>
        <dbReference type="ARBA" id="ARBA00013533"/>
    </source>
</evidence>
<evidence type="ECO:0000313" key="13">
    <source>
        <dbReference type="Proteomes" id="UP000038830"/>
    </source>
</evidence>
<reference evidence="13" key="1">
    <citation type="journal article" date="2015" name="J. Biotechnol.">
        <title>The structure of the Cyberlindnera jadinii genome and its relation to Candida utilis analyzed by the occurrence of single nucleotide polymorphisms.</title>
        <authorList>
            <person name="Rupp O."/>
            <person name="Brinkrolf K."/>
            <person name="Buerth C."/>
            <person name="Kunigo M."/>
            <person name="Schneider J."/>
            <person name="Jaenicke S."/>
            <person name="Goesmann A."/>
            <person name="Puehler A."/>
            <person name="Jaeger K.-E."/>
            <person name="Ernst J.F."/>
        </authorList>
    </citation>
    <scope>NUCLEOTIDE SEQUENCE [LARGE SCALE GENOMIC DNA]</scope>
    <source>
        <strain evidence="13">ATCC 18201 / CBS 1600 / BCRC 20928 / JCM 3617 / NBRC 0987 / NRRL Y-1542</strain>
    </source>
</reference>
<dbReference type="GO" id="GO:0016192">
    <property type="term" value="P:vesicle-mediated transport"/>
    <property type="evidence" value="ECO:0007669"/>
    <property type="project" value="TreeGrafter"/>
</dbReference>
<dbReference type="AlphaFoldDB" id="A0A0H5BZD2"/>
<keyword evidence="9 10" id="KW-0472">Membrane</keyword>
<dbReference type="GO" id="GO:0000022">
    <property type="term" value="P:mitotic spindle elongation"/>
    <property type="evidence" value="ECO:0007669"/>
    <property type="project" value="TreeGrafter"/>
</dbReference>
<comment type="similarity">
    <text evidence="3">Belongs to the TVP38/TMEM64 family.</text>
</comment>
<accession>A0A0H5BZD2</accession>
<dbReference type="InterPro" id="IPR051076">
    <property type="entry name" value="Golgi_membrane_TVP38/TMEM64"/>
</dbReference>